<name>A0A1J5RC47_9ZZZZ</name>
<dbReference type="PANTHER" id="PTHR22916">
    <property type="entry name" value="GLYCOSYLTRANSFERASE"/>
    <property type="match status" value="1"/>
</dbReference>
<dbReference type="EMBL" id="MLJW01000209">
    <property type="protein sequence ID" value="OIQ93345.1"/>
    <property type="molecule type" value="Genomic_DNA"/>
</dbReference>
<evidence type="ECO:0000259" key="1">
    <source>
        <dbReference type="Pfam" id="PF00535"/>
    </source>
</evidence>
<dbReference type="CDD" id="cd04196">
    <property type="entry name" value="GT_2_like_d"/>
    <property type="match status" value="1"/>
</dbReference>
<dbReference type="AlphaFoldDB" id="A0A1J5RC47"/>
<dbReference type="GO" id="GO:0016758">
    <property type="term" value="F:hexosyltransferase activity"/>
    <property type="evidence" value="ECO:0007669"/>
    <property type="project" value="UniProtKB-ARBA"/>
</dbReference>
<protein>
    <submittedName>
        <fullName evidence="2">Putative glycosyltransferase EpsE</fullName>
        <ecNumber evidence="2">2.4.-.-</ecNumber>
    </submittedName>
</protein>
<dbReference type="Gene3D" id="3.90.550.10">
    <property type="entry name" value="Spore Coat Polysaccharide Biosynthesis Protein SpsA, Chain A"/>
    <property type="match status" value="1"/>
</dbReference>
<dbReference type="Pfam" id="PF00535">
    <property type="entry name" value="Glycos_transf_2"/>
    <property type="match status" value="1"/>
</dbReference>
<keyword evidence="2" id="KW-0328">Glycosyltransferase</keyword>
<gene>
    <name evidence="2" type="primary">epsE_42</name>
    <name evidence="2" type="ORF">GALL_246750</name>
</gene>
<evidence type="ECO:0000313" key="2">
    <source>
        <dbReference type="EMBL" id="OIQ93345.1"/>
    </source>
</evidence>
<proteinExistence type="predicted"/>
<dbReference type="EC" id="2.4.-.-" evidence="2"/>
<feature type="domain" description="Glycosyltransferase 2-like" evidence="1">
    <location>
        <begin position="136"/>
        <end position="244"/>
    </location>
</feature>
<reference evidence="2" key="1">
    <citation type="submission" date="2016-10" db="EMBL/GenBank/DDBJ databases">
        <title>Sequence of Gallionella enrichment culture.</title>
        <authorList>
            <person name="Poehlein A."/>
            <person name="Muehling M."/>
            <person name="Daniel R."/>
        </authorList>
    </citation>
    <scope>NUCLEOTIDE SEQUENCE</scope>
</reference>
<dbReference type="SUPFAM" id="SSF53448">
    <property type="entry name" value="Nucleotide-diphospho-sugar transferases"/>
    <property type="match status" value="1"/>
</dbReference>
<organism evidence="2">
    <name type="scientific">mine drainage metagenome</name>
    <dbReference type="NCBI Taxonomy" id="410659"/>
    <lineage>
        <taxon>unclassified sequences</taxon>
        <taxon>metagenomes</taxon>
        <taxon>ecological metagenomes</taxon>
    </lineage>
</organism>
<dbReference type="InterPro" id="IPR001173">
    <property type="entry name" value="Glyco_trans_2-like"/>
</dbReference>
<sequence length="440" mass="48939">MRLPRLRIDVLLLPDGAGIECGERGECVMPVRVSTPWTPLAGGVSPASASVTCEGVTCDRPDGRQATTCRIRWFTPWVLGEHDSDGSARNHPSAGGHSIRSKVTAGDRLVDRWRMKEARLTVQQGETRDGEPTIDVLMAAFNGEDYVAEQIESIVRQDCSGWRLVVRDDHSTDSTLAVVRERALRYPDRIVVQERDENSGSAKQNFLEMLGGSTAPYVMFADDDDIWRPDKISRTLGAMQQLERRLGTGTPLLVHTDLTVVGQNLKVIARSMSRSQQLDGNEARLSRTVVQNVVTGCTVMVNRALADLVHEPFDGIVMHDWWLATIASAFGAISFVDSSTVLYRQHGKNVVGARPARSFSYNVGRYLDRKGTEKMLADSYTQAEVFLERFADRLSGPQLELLRAYTAIPTLGKVGRVRELQRHGFWKSTTVRRLGQVLFV</sequence>
<accession>A0A1J5RC47</accession>
<dbReference type="InterPro" id="IPR029044">
    <property type="entry name" value="Nucleotide-diphossugar_trans"/>
</dbReference>
<dbReference type="PANTHER" id="PTHR22916:SF3">
    <property type="entry name" value="UDP-GLCNAC:BETAGAL BETA-1,3-N-ACETYLGLUCOSAMINYLTRANSFERASE-LIKE PROTEIN 1"/>
    <property type="match status" value="1"/>
</dbReference>
<comment type="caution">
    <text evidence="2">The sequence shown here is derived from an EMBL/GenBank/DDBJ whole genome shotgun (WGS) entry which is preliminary data.</text>
</comment>
<keyword evidence="2" id="KW-0808">Transferase</keyword>